<name>A0A2H3DSD0_ARMGA</name>
<gene>
    <name evidence="1" type="ORF">ARMGADRAFT_1082628</name>
</gene>
<dbReference type="AlphaFoldDB" id="A0A2H3DSD0"/>
<dbReference type="InParanoid" id="A0A2H3DSD0"/>
<dbReference type="OMA" id="LMECTHG"/>
<organism evidence="1 2">
    <name type="scientific">Armillaria gallica</name>
    <name type="common">Bulbous honey fungus</name>
    <name type="synonym">Armillaria bulbosa</name>
    <dbReference type="NCBI Taxonomy" id="47427"/>
    <lineage>
        <taxon>Eukaryota</taxon>
        <taxon>Fungi</taxon>
        <taxon>Dikarya</taxon>
        <taxon>Basidiomycota</taxon>
        <taxon>Agaricomycotina</taxon>
        <taxon>Agaricomycetes</taxon>
        <taxon>Agaricomycetidae</taxon>
        <taxon>Agaricales</taxon>
        <taxon>Marasmiineae</taxon>
        <taxon>Physalacriaceae</taxon>
        <taxon>Armillaria</taxon>
    </lineage>
</organism>
<keyword evidence="2" id="KW-1185">Reference proteome</keyword>
<evidence type="ECO:0000313" key="1">
    <source>
        <dbReference type="EMBL" id="PBK90346.1"/>
    </source>
</evidence>
<evidence type="ECO:0000313" key="2">
    <source>
        <dbReference type="Proteomes" id="UP000217790"/>
    </source>
</evidence>
<accession>A0A2H3DSD0</accession>
<reference evidence="2" key="1">
    <citation type="journal article" date="2017" name="Nat. Ecol. Evol.">
        <title>Genome expansion and lineage-specific genetic innovations in the forest pathogenic fungi Armillaria.</title>
        <authorList>
            <person name="Sipos G."/>
            <person name="Prasanna A.N."/>
            <person name="Walter M.C."/>
            <person name="O'Connor E."/>
            <person name="Balint B."/>
            <person name="Krizsan K."/>
            <person name="Kiss B."/>
            <person name="Hess J."/>
            <person name="Varga T."/>
            <person name="Slot J."/>
            <person name="Riley R."/>
            <person name="Boka B."/>
            <person name="Rigling D."/>
            <person name="Barry K."/>
            <person name="Lee J."/>
            <person name="Mihaltcheva S."/>
            <person name="LaButti K."/>
            <person name="Lipzen A."/>
            <person name="Waldron R."/>
            <person name="Moloney N.M."/>
            <person name="Sperisen C."/>
            <person name="Kredics L."/>
            <person name="Vagvoelgyi C."/>
            <person name="Patrignani A."/>
            <person name="Fitzpatrick D."/>
            <person name="Nagy I."/>
            <person name="Doyle S."/>
            <person name="Anderson J.B."/>
            <person name="Grigoriev I.V."/>
            <person name="Gueldener U."/>
            <person name="Muensterkoetter M."/>
            <person name="Nagy L.G."/>
        </authorList>
    </citation>
    <scope>NUCLEOTIDE SEQUENCE [LARGE SCALE GENOMIC DNA]</scope>
    <source>
        <strain evidence="2">Ar21-2</strain>
    </source>
</reference>
<protein>
    <submittedName>
        <fullName evidence="1">Uncharacterized protein</fullName>
    </submittedName>
</protein>
<dbReference type="EMBL" id="KZ293665">
    <property type="protein sequence ID" value="PBK90346.1"/>
    <property type="molecule type" value="Genomic_DNA"/>
</dbReference>
<dbReference type="Proteomes" id="UP000217790">
    <property type="component" value="Unassembled WGS sequence"/>
</dbReference>
<proteinExistence type="predicted"/>
<dbReference type="OrthoDB" id="2856469at2759"/>
<sequence>MASESLINVGSDGYEVIQGPLNHDQRWMLQGRSTFPGEVLMNVPSGNHFMMLKGHGPTSYCEPVQSSDKCYVPSTQQPGGYCFILRQQRSVIQQLNIRPRKAHGNGFVVYLHRPLGDQRSTIPVQGAIPFISTDTMEGLPGVSIGRLLCEEPGILVNANSVIQPPELKGSAFAIIVEIAAAGYNGVVKNGFLMECTHGWMTHLGLARQLAYGFYHLLKKTLQRKHFNMTNLRLVALYKLEGSKDHVWNVAYAVVNP</sequence>